<dbReference type="AlphaFoldDB" id="A0A8J4YD50"/>
<name>A0A8J4YD50_CHIOP</name>
<organism evidence="1 2">
    <name type="scientific">Chionoecetes opilio</name>
    <name type="common">Atlantic snow crab</name>
    <name type="synonym">Cancer opilio</name>
    <dbReference type="NCBI Taxonomy" id="41210"/>
    <lineage>
        <taxon>Eukaryota</taxon>
        <taxon>Metazoa</taxon>
        <taxon>Ecdysozoa</taxon>
        <taxon>Arthropoda</taxon>
        <taxon>Crustacea</taxon>
        <taxon>Multicrustacea</taxon>
        <taxon>Malacostraca</taxon>
        <taxon>Eumalacostraca</taxon>
        <taxon>Eucarida</taxon>
        <taxon>Decapoda</taxon>
        <taxon>Pleocyemata</taxon>
        <taxon>Brachyura</taxon>
        <taxon>Eubrachyura</taxon>
        <taxon>Majoidea</taxon>
        <taxon>Majidae</taxon>
        <taxon>Chionoecetes</taxon>
    </lineage>
</organism>
<protein>
    <submittedName>
        <fullName evidence="1">Uncharacterized protein</fullName>
    </submittedName>
</protein>
<sequence length="135" mass="14761">MQSDISSLPFLSFFTNTKNLDKTNIRSHLLKHQRPQQSGFTRGKSTTDQREYRQICSAAGQPVVTCERAGWIMLASLPGLPHPSPPQPSLNPAWKGGPAWCVGRLRVPASLSFLYPGVDASVGCGLPPCVMPLFR</sequence>
<evidence type="ECO:0000313" key="2">
    <source>
        <dbReference type="Proteomes" id="UP000770661"/>
    </source>
</evidence>
<reference evidence="1" key="1">
    <citation type="submission" date="2020-07" db="EMBL/GenBank/DDBJ databases">
        <title>The High-quality genome of the commercially important snow crab, Chionoecetes opilio.</title>
        <authorList>
            <person name="Jeong J.-H."/>
            <person name="Ryu S."/>
        </authorList>
    </citation>
    <scope>NUCLEOTIDE SEQUENCE</scope>
    <source>
        <strain evidence="1">MADBK_172401_WGS</strain>
        <tissue evidence="1">Digestive gland</tissue>
    </source>
</reference>
<comment type="caution">
    <text evidence="1">The sequence shown here is derived from an EMBL/GenBank/DDBJ whole genome shotgun (WGS) entry which is preliminary data.</text>
</comment>
<gene>
    <name evidence="1" type="ORF">GWK47_037841</name>
</gene>
<dbReference type="OrthoDB" id="413860at2759"/>
<dbReference type="EMBL" id="JACEEZ010005160">
    <property type="protein sequence ID" value="KAG0725830.1"/>
    <property type="molecule type" value="Genomic_DNA"/>
</dbReference>
<proteinExistence type="predicted"/>
<evidence type="ECO:0000313" key="1">
    <source>
        <dbReference type="EMBL" id="KAG0725830.1"/>
    </source>
</evidence>
<accession>A0A8J4YD50</accession>
<dbReference type="Proteomes" id="UP000770661">
    <property type="component" value="Unassembled WGS sequence"/>
</dbReference>
<keyword evidence="2" id="KW-1185">Reference proteome</keyword>